<dbReference type="InterPro" id="IPR023214">
    <property type="entry name" value="HAD_sf"/>
</dbReference>
<dbReference type="NCBIfam" id="TIGR01509">
    <property type="entry name" value="HAD-SF-IA-v3"/>
    <property type="match status" value="1"/>
</dbReference>
<organism evidence="1 2">
    <name type="scientific">Nocardioides aquaticus</name>
    <dbReference type="NCBI Taxonomy" id="160826"/>
    <lineage>
        <taxon>Bacteria</taxon>
        <taxon>Bacillati</taxon>
        <taxon>Actinomycetota</taxon>
        <taxon>Actinomycetes</taxon>
        <taxon>Propionibacteriales</taxon>
        <taxon>Nocardioidaceae</taxon>
        <taxon>Nocardioides</taxon>
    </lineage>
</organism>
<evidence type="ECO:0000313" key="2">
    <source>
        <dbReference type="Proteomes" id="UP000679307"/>
    </source>
</evidence>
<dbReference type="Gene3D" id="3.40.50.1000">
    <property type="entry name" value="HAD superfamily/HAD-like"/>
    <property type="match status" value="1"/>
</dbReference>
<evidence type="ECO:0000313" key="1">
    <source>
        <dbReference type="EMBL" id="QVT78720.1"/>
    </source>
</evidence>
<dbReference type="Proteomes" id="UP000679307">
    <property type="component" value="Chromosome"/>
</dbReference>
<sequence>MTPAPSGVVLDLGNVVVDWDPFHAVAAGVGAREAAAFLASTEIDFRAVNHQADAGRDWDDVLADVARDHPRWLPHVRAYREHFGASLRGEVPGTGDVVRELHRGGVRLWGLTNWSHELWPHAPARFEVLSLLEDVVVSGTEGVAKPDPRIYAVLRERVGTPLDRLVFVDDRADNVAAGVEAGLDGVVFTGAARLREDLRARGLLGADPD</sequence>
<dbReference type="Pfam" id="PF00702">
    <property type="entry name" value="Hydrolase"/>
    <property type="match status" value="1"/>
</dbReference>
<protein>
    <submittedName>
        <fullName evidence="1">Alpha-D-glucose 1-phosphate phosphatase YihX</fullName>
        <ecNumber evidence="1">3.1.3.10</ecNumber>
    </submittedName>
</protein>
<proteinExistence type="predicted"/>
<name>A0ABX8EE40_9ACTN</name>
<dbReference type="PANTHER" id="PTHR43611">
    <property type="entry name" value="ALPHA-D-GLUCOSE 1-PHOSPHATE PHOSPHATASE"/>
    <property type="match status" value="1"/>
</dbReference>
<gene>
    <name evidence="1" type="primary">yihX</name>
    <name evidence="1" type="ORF">ENKNEFLB_01098</name>
</gene>
<dbReference type="EC" id="3.1.3.10" evidence="1"/>
<keyword evidence="2" id="KW-1185">Reference proteome</keyword>
<dbReference type="InterPro" id="IPR006439">
    <property type="entry name" value="HAD-SF_hydro_IA"/>
</dbReference>
<dbReference type="EMBL" id="CP075371">
    <property type="protein sequence ID" value="QVT78720.1"/>
    <property type="molecule type" value="Genomic_DNA"/>
</dbReference>
<dbReference type="PANTHER" id="PTHR43611:SF3">
    <property type="entry name" value="FLAVIN MONONUCLEOTIDE HYDROLASE 1, CHLOROPLATIC"/>
    <property type="match status" value="1"/>
</dbReference>
<accession>A0ABX8EE40</accession>
<reference evidence="1 2" key="1">
    <citation type="submission" date="2021-05" db="EMBL/GenBank/DDBJ databases">
        <title>Complete genome of Nocardioides aquaticus KCTC 9944T isolated from meromictic and hypersaline Ekho Lake, Antarctica.</title>
        <authorList>
            <person name="Hwang K."/>
            <person name="Kim K.M."/>
            <person name="Choe H."/>
        </authorList>
    </citation>
    <scope>NUCLEOTIDE SEQUENCE [LARGE SCALE GENOMIC DNA]</scope>
    <source>
        <strain evidence="1 2">KCTC 9944</strain>
    </source>
</reference>
<dbReference type="RefSeq" id="WP_214058266.1">
    <property type="nucleotide sequence ID" value="NZ_BAAAHS010000206.1"/>
</dbReference>
<dbReference type="InterPro" id="IPR036412">
    <property type="entry name" value="HAD-like_sf"/>
</dbReference>
<keyword evidence="1" id="KW-0378">Hydrolase</keyword>
<dbReference type="SUPFAM" id="SSF56784">
    <property type="entry name" value="HAD-like"/>
    <property type="match status" value="1"/>
</dbReference>
<dbReference type="GO" id="GO:0008877">
    <property type="term" value="F:glucose-1-phosphatase activity"/>
    <property type="evidence" value="ECO:0007669"/>
    <property type="project" value="UniProtKB-EC"/>
</dbReference>